<dbReference type="InterPro" id="IPR027640">
    <property type="entry name" value="Kinesin-like_fam"/>
</dbReference>
<keyword evidence="7" id="KW-0493">Microtubule</keyword>
<keyword evidence="6 7" id="KW-0505">Motor protein</keyword>
<keyword evidence="11" id="KW-1185">Reference proteome</keyword>
<evidence type="ECO:0000256" key="1">
    <source>
        <dbReference type="ARBA" id="ARBA00004496"/>
    </source>
</evidence>
<evidence type="ECO:0000256" key="6">
    <source>
        <dbReference type="PROSITE-ProRule" id="PRU00283"/>
    </source>
</evidence>
<protein>
    <recommendedName>
        <fullName evidence="7">Kinesin-like protein</fullName>
    </recommendedName>
</protein>
<feature type="region of interest" description="Disordered" evidence="8">
    <location>
        <begin position="520"/>
        <end position="549"/>
    </location>
</feature>
<dbReference type="GO" id="GO:0005524">
    <property type="term" value="F:ATP binding"/>
    <property type="evidence" value="ECO:0007669"/>
    <property type="project" value="UniProtKB-UniRule"/>
</dbReference>
<dbReference type="SMART" id="SM00129">
    <property type="entry name" value="KISc"/>
    <property type="match status" value="1"/>
</dbReference>
<comment type="subcellular location">
    <subcellularLocation>
        <location evidence="1">Cytoplasm</location>
    </subcellularLocation>
</comment>
<dbReference type="PROSITE" id="PS00411">
    <property type="entry name" value="KINESIN_MOTOR_1"/>
    <property type="match status" value="1"/>
</dbReference>
<dbReference type="GO" id="GO:0051231">
    <property type="term" value="P:spindle elongation"/>
    <property type="evidence" value="ECO:0007669"/>
    <property type="project" value="TreeGrafter"/>
</dbReference>
<keyword evidence="5" id="KW-0175">Coiled coil</keyword>
<dbReference type="GO" id="GO:0007018">
    <property type="term" value="P:microtubule-based movement"/>
    <property type="evidence" value="ECO:0007669"/>
    <property type="project" value="InterPro"/>
</dbReference>
<evidence type="ECO:0000256" key="3">
    <source>
        <dbReference type="ARBA" id="ARBA00022741"/>
    </source>
</evidence>
<dbReference type="VEuPathDB" id="TrichDB:TRFO_11661"/>
<dbReference type="InterPro" id="IPR001752">
    <property type="entry name" value="Kinesin_motor_dom"/>
</dbReference>
<dbReference type="PRINTS" id="PR00380">
    <property type="entry name" value="KINESINHEAVY"/>
</dbReference>
<evidence type="ECO:0000313" key="10">
    <source>
        <dbReference type="EMBL" id="OHS93659.1"/>
    </source>
</evidence>
<name>A0A1J4J7M6_9EUKA</name>
<evidence type="ECO:0000256" key="7">
    <source>
        <dbReference type="RuleBase" id="RU000394"/>
    </source>
</evidence>
<proteinExistence type="inferred from homology"/>
<dbReference type="PANTHER" id="PTHR47969:SF15">
    <property type="entry name" value="CHROMOSOME-ASSOCIATED KINESIN KIF4A-RELATED"/>
    <property type="match status" value="1"/>
</dbReference>
<dbReference type="AlphaFoldDB" id="A0A1J4J7M6"/>
<dbReference type="RefSeq" id="XP_068346796.1">
    <property type="nucleotide sequence ID" value="XM_068496164.1"/>
</dbReference>
<dbReference type="InterPro" id="IPR027417">
    <property type="entry name" value="P-loop_NTPase"/>
</dbReference>
<dbReference type="Proteomes" id="UP000179807">
    <property type="component" value="Unassembled WGS sequence"/>
</dbReference>
<reference evidence="10" key="1">
    <citation type="submission" date="2016-10" db="EMBL/GenBank/DDBJ databases">
        <authorList>
            <person name="Benchimol M."/>
            <person name="Almeida L.G."/>
            <person name="Vasconcelos A.T."/>
            <person name="Perreira-Neves A."/>
            <person name="Rosa I.A."/>
            <person name="Tasca T."/>
            <person name="Bogo M.R."/>
            <person name="de Souza W."/>
        </authorList>
    </citation>
    <scope>NUCLEOTIDE SEQUENCE [LARGE SCALE GENOMIC DNA]</scope>
    <source>
        <strain evidence="10">K</strain>
    </source>
</reference>
<dbReference type="SUPFAM" id="SSF52540">
    <property type="entry name" value="P-loop containing nucleoside triphosphate hydrolases"/>
    <property type="match status" value="1"/>
</dbReference>
<dbReference type="InterPro" id="IPR036961">
    <property type="entry name" value="Kinesin_motor_dom_sf"/>
</dbReference>
<sequence>MSQRECVKVAVRVRPMLQSTNEINTDDIIEVDQNNGSISIVKDAKTEQKNFYTFDYAFPPDCTQQEVYEMAANDIIHSVLEGYNGTIFAYGQTGSGKTYTMYGKGSGSTRGIIPRAVVQIFDFVKRNQEKMKIDIKASYVQLYNDQLLDLLNGSKDPPKILLREDSNHSFQMENNTIMPITCIDDLNSLLATGKKNRKVRRTQMNDESTRAHTILSIWIETVGSTTKMGRLNLVDLAGSEKSTKAGTEGEALKEGSSINYALLILGNCISALTSKKPMTVIPYRESPLTKLLKDSLGGNAKTLMIVTLSPSSFNAYETLNTLRYAQKAKMIRNNAVVNMDPKDALLQKYQRELAELQTRLAQQSAYIENCGADKDKGENEKDMKSFTDLSTVQFNTRNDIEIIQCETERIKKERIEMNKMMIEEEKRIQLEMEKQNEMIQRIHHLSKIAPPNKDLIRKKERLRKTKEKIGQKKALISKEYDDILETWQKLSMVVKKHIPRDELKMIYANAEYDEETMQWRMRQKRRSRTADSMRPEIEIPKKERPGTPQ</sequence>
<evidence type="ECO:0000256" key="5">
    <source>
        <dbReference type="ARBA" id="ARBA00023054"/>
    </source>
</evidence>
<dbReference type="PROSITE" id="PS50067">
    <property type="entry name" value="KINESIN_MOTOR_2"/>
    <property type="match status" value="1"/>
</dbReference>
<dbReference type="FunFam" id="3.40.850.10:FF:000082">
    <property type="entry name" value="OSM3-like kinesin"/>
    <property type="match status" value="1"/>
</dbReference>
<comment type="similarity">
    <text evidence="6 7">Belongs to the TRAFAC class myosin-kinesin ATPase superfamily. Kinesin family.</text>
</comment>
<dbReference type="GO" id="GO:0007052">
    <property type="term" value="P:mitotic spindle organization"/>
    <property type="evidence" value="ECO:0007669"/>
    <property type="project" value="TreeGrafter"/>
</dbReference>
<feature type="compositionally biased region" description="Basic and acidic residues" evidence="8">
    <location>
        <begin position="528"/>
        <end position="549"/>
    </location>
</feature>
<dbReference type="PANTHER" id="PTHR47969">
    <property type="entry name" value="CHROMOSOME-ASSOCIATED KINESIN KIF4A-RELATED"/>
    <property type="match status" value="1"/>
</dbReference>
<dbReference type="Gene3D" id="3.40.850.10">
    <property type="entry name" value="Kinesin motor domain"/>
    <property type="match status" value="1"/>
</dbReference>
<dbReference type="GO" id="GO:0005874">
    <property type="term" value="C:microtubule"/>
    <property type="evidence" value="ECO:0007669"/>
    <property type="project" value="UniProtKB-KW"/>
</dbReference>
<feature type="domain" description="Kinesin motor" evidence="9">
    <location>
        <begin position="6"/>
        <end position="331"/>
    </location>
</feature>
<feature type="binding site" evidence="6">
    <location>
        <begin position="91"/>
        <end position="98"/>
    </location>
    <ligand>
        <name>ATP</name>
        <dbReference type="ChEBI" id="CHEBI:30616"/>
    </ligand>
</feature>
<dbReference type="CDD" id="cd00106">
    <property type="entry name" value="KISc"/>
    <property type="match status" value="1"/>
</dbReference>
<dbReference type="GeneID" id="94830868"/>
<dbReference type="GO" id="GO:0005875">
    <property type="term" value="C:microtubule associated complex"/>
    <property type="evidence" value="ECO:0007669"/>
    <property type="project" value="TreeGrafter"/>
</dbReference>
<dbReference type="Pfam" id="PF00225">
    <property type="entry name" value="Kinesin"/>
    <property type="match status" value="1"/>
</dbReference>
<evidence type="ECO:0000256" key="4">
    <source>
        <dbReference type="ARBA" id="ARBA00022840"/>
    </source>
</evidence>
<keyword evidence="4 6" id="KW-0067">ATP-binding</keyword>
<evidence type="ECO:0000259" key="9">
    <source>
        <dbReference type="PROSITE" id="PS50067"/>
    </source>
</evidence>
<dbReference type="InterPro" id="IPR019821">
    <property type="entry name" value="Kinesin_motor_CS"/>
</dbReference>
<dbReference type="GO" id="GO:0008017">
    <property type="term" value="F:microtubule binding"/>
    <property type="evidence" value="ECO:0007669"/>
    <property type="project" value="InterPro"/>
</dbReference>
<gene>
    <name evidence="10" type="primary">KIF3A</name>
    <name evidence="10" type="ORF">TRFO_11661</name>
</gene>
<accession>A0A1J4J7M6</accession>
<evidence type="ECO:0000256" key="2">
    <source>
        <dbReference type="ARBA" id="ARBA00022490"/>
    </source>
</evidence>
<keyword evidence="2" id="KW-0963">Cytoplasm</keyword>
<evidence type="ECO:0000313" key="11">
    <source>
        <dbReference type="Proteomes" id="UP000179807"/>
    </source>
</evidence>
<keyword evidence="3 6" id="KW-0547">Nucleotide-binding</keyword>
<comment type="caution">
    <text evidence="10">The sequence shown here is derived from an EMBL/GenBank/DDBJ whole genome shotgun (WGS) entry which is preliminary data.</text>
</comment>
<dbReference type="GO" id="GO:0003777">
    <property type="term" value="F:microtubule motor activity"/>
    <property type="evidence" value="ECO:0007669"/>
    <property type="project" value="InterPro"/>
</dbReference>
<dbReference type="GO" id="GO:0005737">
    <property type="term" value="C:cytoplasm"/>
    <property type="evidence" value="ECO:0007669"/>
    <property type="project" value="UniProtKB-SubCell"/>
</dbReference>
<evidence type="ECO:0000256" key="8">
    <source>
        <dbReference type="SAM" id="MobiDB-lite"/>
    </source>
</evidence>
<organism evidence="10 11">
    <name type="scientific">Tritrichomonas foetus</name>
    <dbReference type="NCBI Taxonomy" id="1144522"/>
    <lineage>
        <taxon>Eukaryota</taxon>
        <taxon>Metamonada</taxon>
        <taxon>Parabasalia</taxon>
        <taxon>Tritrichomonadida</taxon>
        <taxon>Tritrichomonadidae</taxon>
        <taxon>Tritrichomonas</taxon>
    </lineage>
</organism>
<dbReference type="EMBL" id="MLAK01001382">
    <property type="protein sequence ID" value="OHS93659.1"/>
    <property type="molecule type" value="Genomic_DNA"/>
</dbReference>
<dbReference type="OrthoDB" id="3176171at2759"/>